<keyword evidence="4" id="KW-1185">Reference proteome</keyword>
<dbReference type="Proteomes" id="UP000063429">
    <property type="component" value="Chromosome"/>
</dbReference>
<dbReference type="InterPro" id="IPR052723">
    <property type="entry name" value="Acyl-CoA_thioesterase_PaaI"/>
</dbReference>
<gene>
    <name evidence="3" type="ORF">F506_09770</name>
</gene>
<evidence type="ECO:0000313" key="4">
    <source>
        <dbReference type="Proteomes" id="UP000063429"/>
    </source>
</evidence>
<reference evidence="4" key="1">
    <citation type="journal article" date="2015" name="Genome Announc.">
        <title>Complete Genome Sequence of Herbaspirillum hiltneri N3 (DSM 17495), Isolated from Surface-Sterilized Wheat Roots.</title>
        <authorList>
            <person name="Guizelini D."/>
            <person name="Saizaki P.M."/>
            <person name="Coimbra N.A."/>
            <person name="Weiss V.A."/>
            <person name="Faoro H."/>
            <person name="Sfeir M.Z."/>
            <person name="Baura V.A."/>
            <person name="Monteiro R.A."/>
            <person name="Chubatsu L.S."/>
            <person name="Souza E.M."/>
            <person name="Cruz L.M."/>
            <person name="Pedrosa F.O."/>
            <person name="Raittz R.T."/>
            <person name="Marchaukoski J.N."/>
            <person name="Steffens M.B."/>
        </authorList>
    </citation>
    <scope>NUCLEOTIDE SEQUENCE [LARGE SCALE GENOMIC DNA]</scope>
    <source>
        <strain evidence="4">N3</strain>
    </source>
</reference>
<dbReference type="NCBIfam" id="TIGR00369">
    <property type="entry name" value="unchar_dom_1"/>
    <property type="match status" value="1"/>
</dbReference>
<dbReference type="NCBIfam" id="TIGR02286">
    <property type="entry name" value="PaaD"/>
    <property type="match status" value="1"/>
</dbReference>
<dbReference type="InterPro" id="IPR011973">
    <property type="entry name" value="PaaD"/>
</dbReference>
<dbReference type="Pfam" id="PF03061">
    <property type="entry name" value="4HBT"/>
    <property type="match status" value="1"/>
</dbReference>
<organism evidence="3 4">
    <name type="scientific">Herbaspirillum hiltneri N3</name>
    <dbReference type="NCBI Taxonomy" id="1262470"/>
    <lineage>
        <taxon>Bacteria</taxon>
        <taxon>Pseudomonadati</taxon>
        <taxon>Pseudomonadota</taxon>
        <taxon>Betaproteobacteria</taxon>
        <taxon>Burkholderiales</taxon>
        <taxon>Oxalobacteraceae</taxon>
        <taxon>Herbaspirillum</taxon>
    </lineage>
</organism>
<dbReference type="InterPro" id="IPR029069">
    <property type="entry name" value="HotDog_dom_sf"/>
</dbReference>
<proteinExistence type="predicted"/>
<feature type="domain" description="Thioesterase" evidence="2">
    <location>
        <begin position="71"/>
        <end position="143"/>
    </location>
</feature>
<dbReference type="PANTHER" id="PTHR42856:SF1">
    <property type="entry name" value="ACYL-COENZYME A THIOESTERASE PAAI"/>
    <property type="match status" value="1"/>
</dbReference>
<evidence type="ECO:0000259" key="2">
    <source>
        <dbReference type="Pfam" id="PF03061"/>
    </source>
</evidence>
<accession>A0ABM5V0J1</accession>
<dbReference type="RefSeq" id="WP_053197002.1">
    <property type="nucleotide sequence ID" value="NZ_CP011409.1"/>
</dbReference>
<dbReference type="InterPro" id="IPR003736">
    <property type="entry name" value="PAAI_dom"/>
</dbReference>
<dbReference type="SUPFAM" id="SSF54637">
    <property type="entry name" value="Thioesterase/thiol ester dehydrase-isomerase"/>
    <property type="match status" value="1"/>
</dbReference>
<evidence type="ECO:0000313" key="3">
    <source>
        <dbReference type="EMBL" id="AKZ62922.1"/>
    </source>
</evidence>
<keyword evidence="1" id="KW-0378">Hydrolase</keyword>
<name>A0ABM5V0J1_9BURK</name>
<protein>
    <submittedName>
        <fullName evidence="3">Phenylacetic acid degradation protein</fullName>
    </submittedName>
</protein>
<dbReference type="Gene3D" id="3.10.129.10">
    <property type="entry name" value="Hotdog Thioesterase"/>
    <property type="match status" value="1"/>
</dbReference>
<dbReference type="CDD" id="cd03443">
    <property type="entry name" value="PaaI_thioesterase"/>
    <property type="match status" value="1"/>
</dbReference>
<evidence type="ECO:0000256" key="1">
    <source>
        <dbReference type="ARBA" id="ARBA00022801"/>
    </source>
</evidence>
<dbReference type="InterPro" id="IPR006683">
    <property type="entry name" value="Thioestr_dom"/>
</dbReference>
<dbReference type="PANTHER" id="PTHR42856">
    <property type="entry name" value="ACYL-COENZYME A THIOESTERASE PAAI"/>
    <property type="match status" value="1"/>
</dbReference>
<dbReference type="EMBL" id="CP011409">
    <property type="protein sequence ID" value="AKZ62922.1"/>
    <property type="molecule type" value="Genomic_DNA"/>
</dbReference>
<sequence>MPEATLNAVAVVPAVALNPEEAQALAEATAKSMYARDNATQALGMKIHEVRPGYARLSMLVRSDMLNGHASCHGGFIFALADSAFAFSCNSRNQATVASGCSIEYLAPGAVNDVLTAEAIEQSLAGRTGVYDITVTNQDGKRIALFRGKSYRIKGEVIAGLDATALAKNAAVSVS</sequence>